<organism evidence="1 2">
    <name type="scientific">Pseudomonas syringae pv. cilantro</name>
    <dbReference type="NCBI Taxonomy" id="81035"/>
    <lineage>
        <taxon>Bacteria</taxon>
        <taxon>Pseudomonadati</taxon>
        <taxon>Pseudomonadota</taxon>
        <taxon>Gammaproteobacteria</taxon>
        <taxon>Pseudomonadales</taxon>
        <taxon>Pseudomonadaceae</taxon>
        <taxon>Pseudomonas</taxon>
        <taxon>Pseudomonas syringae</taxon>
    </lineage>
</organism>
<dbReference type="Pfam" id="PF10129">
    <property type="entry name" value="OpgC_C"/>
    <property type="match status" value="2"/>
</dbReference>
<dbReference type="PATRIC" id="fig|81035.3.peg.1801"/>
<accession>A0A0N0XAN4</accession>
<protein>
    <submittedName>
        <fullName evidence="1">Uncharacterized protein</fullName>
    </submittedName>
</protein>
<sequence>MLFGWNLRAYEGGGVWYFNPMAGQLLFILGRACALRSETSTTLALHLDSLYPISKTDLAPARLQHFLALIYVVAQLLPTSGNWLENWPAWQTWQMHCPAIRGRCR</sequence>
<gene>
    <name evidence="1" type="ORF">ABJ99_1659</name>
</gene>
<dbReference type="PANTHER" id="PTHR38592:SF3">
    <property type="entry name" value="BLL4819 PROTEIN"/>
    <property type="match status" value="1"/>
</dbReference>
<dbReference type="Proteomes" id="UP000037891">
    <property type="component" value="Unassembled WGS sequence"/>
</dbReference>
<evidence type="ECO:0000313" key="2">
    <source>
        <dbReference type="Proteomes" id="UP000037891"/>
    </source>
</evidence>
<comment type="caution">
    <text evidence="1">The sequence shown here is derived from an EMBL/GenBank/DDBJ whole genome shotgun (WGS) entry which is preliminary data.</text>
</comment>
<dbReference type="AlphaFoldDB" id="A0A0N0XAN4"/>
<dbReference type="EMBL" id="LGLN01000033">
    <property type="protein sequence ID" value="KPC32806.1"/>
    <property type="molecule type" value="Genomic_DNA"/>
</dbReference>
<name>A0A0N0XAN4_PSESX</name>
<dbReference type="InterPro" id="IPR014550">
    <property type="entry name" value="UCP028704_OpgC"/>
</dbReference>
<dbReference type="PANTHER" id="PTHR38592">
    <property type="entry name" value="BLL4819 PROTEIN"/>
    <property type="match status" value="1"/>
</dbReference>
<evidence type="ECO:0000313" key="1">
    <source>
        <dbReference type="EMBL" id="KPC32806.1"/>
    </source>
</evidence>
<proteinExistence type="predicted"/>
<reference evidence="1 2" key="2">
    <citation type="submission" date="2015-10" db="EMBL/GenBank/DDBJ databases">
        <title>Comparative genomics and high-throughput reverse genetic screens identify a new phytobacterial MAMP and an Arabidopsis receptor required for immune elicitation.</title>
        <authorList>
            <person name="Mott G.A."/>
            <person name="Thakur S."/>
            <person name="Wang P.W."/>
            <person name="Desveaux D."/>
            <person name="Guttman D.S."/>
        </authorList>
    </citation>
    <scope>NUCLEOTIDE SEQUENCE [LARGE SCALE GENOMIC DNA]</scope>
    <source>
        <strain evidence="1 2">0788_9</strain>
    </source>
</reference>
<reference evidence="1 2" key="1">
    <citation type="submission" date="2015-07" db="EMBL/GenBank/DDBJ databases">
        <authorList>
            <person name="Noorani M."/>
        </authorList>
    </citation>
    <scope>NUCLEOTIDE SEQUENCE [LARGE SCALE GENOMIC DNA]</scope>
    <source>
        <strain evidence="1 2">0788_9</strain>
    </source>
</reference>